<name>A0A1H7R2I1_9SPHI</name>
<dbReference type="STRING" id="332977.SAMN05421740_106224"/>
<dbReference type="EMBL" id="FNZR01000006">
    <property type="protein sequence ID" value="SEL54114.1"/>
    <property type="molecule type" value="Genomic_DNA"/>
</dbReference>
<evidence type="ECO:0000313" key="1">
    <source>
        <dbReference type="EMBL" id="SEL54114.1"/>
    </source>
</evidence>
<gene>
    <name evidence="1" type="ORF">SAMN05421740_106224</name>
</gene>
<sequence>MDTLTIKIRDQKAIKLIQDLELLNLIQIVTPPTKTATKLSDMMQGSISKEQAATYHKQIEDLKDEWERNTY</sequence>
<keyword evidence="2" id="KW-1185">Reference proteome</keyword>
<organism evidence="1 2">
    <name type="scientific">Parapedobacter koreensis</name>
    <dbReference type="NCBI Taxonomy" id="332977"/>
    <lineage>
        <taxon>Bacteria</taxon>
        <taxon>Pseudomonadati</taxon>
        <taxon>Bacteroidota</taxon>
        <taxon>Sphingobacteriia</taxon>
        <taxon>Sphingobacteriales</taxon>
        <taxon>Sphingobacteriaceae</taxon>
        <taxon>Parapedobacter</taxon>
    </lineage>
</organism>
<dbReference type="Proteomes" id="UP000198916">
    <property type="component" value="Unassembled WGS sequence"/>
</dbReference>
<accession>A0A1H7R2I1</accession>
<dbReference type="AlphaFoldDB" id="A0A1H7R2I1"/>
<reference evidence="2" key="1">
    <citation type="submission" date="2016-10" db="EMBL/GenBank/DDBJ databases">
        <authorList>
            <person name="Varghese N."/>
            <person name="Submissions S."/>
        </authorList>
    </citation>
    <scope>NUCLEOTIDE SEQUENCE [LARGE SCALE GENOMIC DNA]</scope>
    <source>
        <strain evidence="2">Jip14</strain>
    </source>
</reference>
<dbReference type="OrthoDB" id="964329at2"/>
<proteinExistence type="predicted"/>
<dbReference type="RefSeq" id="WP_090606817.1">
    <property type="nucleotide sequence ID" value="NZ_FNZR01000006.1"/>
</dbReference>
<evidence type="ECO:0000313" key="2">
    <source>
        <dbReference type="Proteomes" id="UP000198916"/>
    </source>
</evidence>
<protein>
    <submittedName>
        <fullName evidence="1">Uncharacterized protein</fullName>
    </submittedName>
</protein>